<reference evidence="3 4" key="1">
    <citation type="submission" date="2021-08" db="EMBL/GenBank/DDBJ databases">
        <authorList>
            <person name="Zhang D."/>
            <person name="Zhang A."/>
            <person name="Wang L."/>
        </authorList>
    </citation>
    <scope>NUCLEOTIDE SEQUENCE [LARGE SCALE GENOMIC DNA]</scope>
    <source>
        <strain evidence="3 4">WL0086</strain>
    </source>
</reference>
<evidence type="ECO:0000256" key="1">
    <source>
        <dbReference type="SAM" id="MobiDB-lite"/>
    </source>
</evidence>
<dbReference type="InterPro" id="IPR001036">
    <property type="entry name" value="Acrflvin-R"/>
</dbReference>
<keyword evidence="4" id="KW-1185">Reference proteome</keyword>
<reference evidence="3 4" key="2">
    <citation type="submission" date="2023-12" db="EMBL/GenBank/DDBJ databases">
        <title>Description of an unclassified Opitutus bacterium of Verrucomicrobiota.</title>
        <authorList>
            <person name="Zhang D.-F."/>
        </authorList>
    </citation>
    <scope>NUCLEOTIDE SEQUENCE [LARGE SCALE GENOMIC DNA]</scope>
    <source>
        <strain evidence="3 4">WL0086</strain>
    </source>
</reference>
<feature type="region of interest" description="Disordered" evidence="1">
    <location>
        <begin position="402"/>
        <end position="424"/>
    </location>
</feature>
<dbReference type="Gene3D" id="3.30.2090.10">
    <property type="entry name" value="Multidrug efflux transporter AcrB TolC docking domain, DN and DC subdomains"/>
    <property type="match status" value="1"/>
</dbReference>
<evidence type="ECO:0000313" key="4">
    <source>
        <dbReference type="Proteomes" id="UP000738431"/>
    </source>
</evidence>
<feature type="transmembrane region" description="Helical" evidence="2">
    <location>
        <begin position="268"/>
        <end position="289"/>
    </location>
</feature>
<protein>
    <submittedName>
        <fullName evidence="3">Efflux RND transporter permease subunit</fullName>
    </submittedName>
</protein>
<gene>
    <name evidence="3" type="ORF">K1X11_006500</name>
</gene>
<dbReference type="PANTHER" id="PTHR32063:SF14">
    <property type="entry name" value="BLL4319 PROTEIN"/>
    <property type="match status" value="1"/>
</dbReference>
<accession>A0ABZ1CBJ7</accession>
<keyword evidence="2" id="KW-1133">Transmembrane helix</keyword>
<dbReference type="PRINTS" id="PR00702">
    <property type="entry name" value="ACRIFLAVINRP"/>
</dbReference>
<keyword evidence="2" id="KW-0472">Membrane</keyword>
<feature type="transmembrane region" description="Helical" evidence="2">
    <location>
        <begin position="237"/>
        <end position="256"/>
    </location>
</feature>
<sequence length="424" mass="45242">MSVGPKRPFGGGGGPGRGSSLQLVLQGSDFEELQTSGEQFVEDMEASGVFGPVRLYPSPTKPQLDVRIDRAKAADLAVPVRDIATTLETLLGSRRVTQFQRGGQQYDVILQVEDSRRMTPGDLARIYVRSERGSLVQLGNLVTWDENAVPESYPHFNRLRSVTLSAPLADGVAMGDAITYLQDRIDALLPAGSTYAWDGPARQFLEGAGDTYVMFGLALLFTFLILAAQFESWVHPFTIFTGVVIAVAGGITVLYATRYWGPAMTDNLFSRFGLIMLIGLIAKNGILIVEFANQLQIERGLDASTAVFQATSARFRPILMTSVSTILGAVPIAFAQGAGAEIRNPLGLVIVGGLGIATIMTLFVVPITYVFMDRLCLRFTGRSSAAGLKRAAEIRGTIQAPVAPTPGGSATPAGAPAYSAPATH</sequence>
<feature type="transmembrane region" description="Helical" evidence="2">
    <location>
        <begin position="318"/>
        <end position="340"/>
    </location>
</feature>
<keyword evidence="2" id="KW-0812">Transmembrane</keyword>
<organism evidence="3 4">
    <name type="scientific">Actomonas aquatica</name>
    <dbReference type="NCBI Taxonomy" id="2866162"/>
    <lineage>
        <taxon>Bacteria</taxon>
        <taxon>Pseudomonadati</taxon>
        <taxon>Verrucomicrobiota</taxon>
        <taxon>Opitutia</taxon>
        <taxon>Opitutales</taxon>
        <taxon>Opitutaceae</taxon>
        <taxon>Actomonas</taxon>
    </lineage>
</organism>
<feature type="transmembrane region" description="Helical" evidence="2">
    <location>
        <begin position="212"/>
        <end position="230"/>
    </location>
</feature>
<dbReference type="Gene3D" id="3.30.70.1440">
    <property type="entry name" value="Multidrug efflux transporter AcrB pore domain"/>
    <property type="match status" value="1"/>
</dbReference>
<dbReference type="RefSeq" id="WP_221030924.1">
    <property type="nucleotide sequence ID" value="NZ_CP139781.1"/>
</dbReference>
<dbReference type="InterPro" id="IPR027463">
    <property type="entry name" value="AcrB_DN_DC_subdom"/>
</dbReference>
<evidence type="ECO:0000256" key="2">
    <source>
        <dbReference type="SAM" id="Phobius"/>
    </source>
</evidence>
<feature type="region of interest" description="Disordered" evidence="1">
    <location>
        <begin position="1"/>
        <end position="21"/>
    </location>
</feature>
<dbReference type="SUPFAM" id="SSF82714">
    <property type="entry name" value="Multidrug efflux transporter AcrB TolC docking domain, DN and DC subdomains"/>
    <property type="match status" value="1"/>
</dbReference>
<dbReference type="EMBL" id="CP139781">
    <property type="protein sequence ID" value="WRQ89051.1"/>
    <property type="molecule type" value="Genomic_DNA"/>
</dbReference>
<dbReference type="Gene3D" id="1.20.1640.10">
    <property type="entry name" value="Multidrug efflux transporter AcrB transmembrane domain"/>
    <property type="match status" value="1"/>
</dbReference>
<dbReference type="Pfam" id="PF00873">
    <property type="entry name" value="ACR_tran"/>
    <property type="match status" value="1"/>
</dbReference>
<dbReference type="Proteomes" id="UP000738431">
    <property type="component" value="Chromosome"/>
</dbReference>
<name>A0ABZ1CBJ7_9BACT</name>
<feature type="transmembrane region" description="Helical" evidence="2">
    <location>
        <begin position="346"/>
        <end position="372"/>
    </location>
</feature>
<dbReference type="PANTHER" id="PTHR32063">
    <property type="match status" value="1"/>
</dbReference>
<proteinExistence type="predicted"/>
<evidence type="ECO:0000313" key="3">
    <source>
        <dbReference type="EMBL" id="WRQ89051.1"/>
    </source>
</evidence>
<dbReference type="SUPFAM" id="SSF82866">
    <property type="entry name" value="Multidrug efflux transporter AcrB transmembrane domain"/>
    <property type="match status" value="1"/>
</dbReference>